<dbReference type="RefSeq" id="WP_279296511.1">
    <property type="nucleotide sequence ID" value="NZ_JAOTIF010000004.1"/>
</dbReference>
<proteinExistence type="predicted"/>
<organism evidence="5 6">
    <name type="scientific">Paraflavisolibacter caeni</name>
    <dbReference type="NCBI Taxonomy" id="2982496"/>
    <lineage>
        <taxon>Bacteria</taxon>
        <taxon>Pseudomonadati</taxon>
        <taxon>Bacteroidota</taxon>
        <taxon>Chitinophagia</taxon>
        <taxon>Chitinophagales</taxon>
        <taxon>Chitinophagaceae</taxon>
        <taxon>Paraflavisolibacter</taxon>
    </lineage>
</organism>
<gene>
    <name evidence="5" type="ORF">OCK74_08075</name>
</gene>
<evidence type="ECO:0000256" key="1">
    <source>
        <dbReference type="ARBA" id="ARBA00023015"/>
    </source>
</evidence>
<dbReference type="SMART" id="SM00342">
    <property type="entry name" value="HTH_ARAC"/>
    <property type="match status" value="1"/>
</dbReference>
<reference evidence="5" key="2">
    <citation type="submission" date="2023-04" db="EMBL/GenBank/DDBJ databases">
        <title>Paracnuella aquatica gen. nov., sp. nov., a member of the family Chitinophagaceae isolated from a hot spring.</title>
        <authorList>
            <person name="Wang C."/>
        </authorList>
    </citation>
    <scope>NUCLEOTIDE SEQUENCE</scope>
    <source>
        <strain evidence="5">LB-8</strain>
    </source>
</reference>
<name>A0A9X3BFK3_9BACT</name>
<comment type="caution">
    <text evidence="5">The sequence shown here is derived from an EMBL/GenBank/DDBJ whole genome shotgun (WGS) entry which is preliminary data.</text>
</comment>
<dbReference type="Gene3D" id="1.10.10.60">
    <property type="entry name" value="Homeodomain-like"/>
    <property type="match status" value="1"/>
</dbReference>
<dbReference type="InterPro" id="IPR014710">
    <property type="entry name" value="RmlC-like_jellyroll"/>
</dbReference>
<sequence length="302" mass="35279">MAKPVIPNYSIDHVRELNPGPQNLVAMRLEEYLATRHFLLTPHRHSFYHIVYFIKGKGDHFIDFVNFPIRNHQVYFMIPGQVHNWKYNGDVKGYVINFTDSFFLTHSTDINFLEQFPFFSGYCEDQVILLKGTVKEEVVSLFEKILDEKCQPDSFASEMIRTLLMQLFITVSRNKPQAIKLPENRQGQKMLRNFKKLVDEQFTLHMLPRDYARQLNVTPNYLNSLTNTQMGKSAGEVIRDRIILEAKRLLVNADLTIAEIASRLYFEDNSYFTKFFKKHVQLTPEQFRIEYQVPASSGSPGP</sequence>
<keyword evidence="2" id="KW-0238">DNA-binding</keyword>
<keyword evidence="3" id="KW-0804">Transcription</keyword>
<reference evidence="5" key="1">
    <citation type="submission" date="2022-09" db="EMBL/GenBank/DDBJ databases">
        <authorList>
            <person name="Yuan C."/>
            <person name="Ke Z."/>
        </authorList>
    </citation>
    <scope>NUCLEOTIDE SEQUENCE</scope>
    <source>
        <strain evidence="5">LB-8</strain>
    </source>
</reference>
<protein>
    <submittedName>
        <fullName evidence="5">AraC family transcriptional regulator</fullName>
    </submittedName>
</protein>
<evidence type="ECO:0000256" key="3">
    <source>
        <dbReference type="ARBA" id="ARBA00023163"/>
    </source>
</evidence>
<dbReference type="EMBL" id="JAOTIF010000004">
    <property type="protein sequence ID" value="MCU7549069.1"/>
    <property type="molecule type" value="Genomic_DNA"/>
</dbReference>
<dbReference type="Gene3D" id="2.60.120.10">
    <property type="entry name" value="Jelly Rolls"/>
    <property type="match status" value="1"/>
</dbReference>
<dbReference type="SUPFAM" id="SSF46689">
    <property type="entry name" value="Homeodomain-like"/>
    <property type="match status" value="1"/>
</dbReference>
<dbReference type="AlphaFoldDB" id="A0A9X3BFK3"/>
<dbReference type="InterPro" id="IPR003313">
    <property type="entry name" value="AraC-bd"/>
</dbReference>
<dbReference type="InterPro" id="IPR009057">
    <property type="entry name" value="Homeodomain-like_sf"/>
</dbReference>
<evidence type="ECO:0000259" key="4">
    <source>
        <dbReference type="PROSITE" id="PS01124"/>
    </source>
</evidence>
<keyword evidence="1" id="KW-0805">Transcription regulation</keyword>
<dbReference type="SUPFAM" id="SSF51215">
    <property type="entry name" value="Regulatory protein AraC"/>
    <property type="match status" value="1"/>
</dbReference>
<dbReference type="GO" id="GO:0003700">
    <property type="term" value="F:DNA-binding transcription factor activity"/>
    <property type="evidence" value="ECO:0007669"/>
    <property type="project" value="InterPro"/>
</dbReference>
<feature type="domain" description="HTH araC/xylS-type" evidence="4">
    <location>
        <begin position="192"/>
        <end position="290"/>
    </location>
</feature>
<dbReference type="Pfam" id="PF12833">
    <property type="entry name" value="HTH_18"/>
    <property type="match status" value="1"/>
</dbReference>
<accession>A0A9X3BFK3</accession>
<dbReference type="InterPro" id="IPR037923">
    <property type="entry name" value="HTH-like"/>
</dbReference>
<evidence type="ECO:0000313" key="6">
    <source>
        <dbReference type="Proteomes" id="UP001155483"/>
    </source>
</evidence>
<dbReference type="Proteomes" id="UP001155483">
    <property type="component" value="Unassembled WGS sequence"/>
</dbReference>
<dbReference type="GO" id="GO:0043565">
    <property type="term" value="F:sequence-specific DNA binding"/>
    <property type="evidence" value="ECO:0007669"/>
    <property type="project" value="InterPro"/>
</dbReference>
<dbReference type="InterPro" id="IPR018060">
    <property type="entry name" value="HTH_AraC"/>
</dbReference>
<dbReference type="Pfam" id="PF02311">
    <property type="entry name" value="AraC_binding"/>
    <property type="match status" value="1"/>
</dbReference>
<keyword evidence="6" id="KW-1185">Reference proteome</keyword>
<dbReference type="PROSITE" id="PS01124">
    <property type="entry name" value="HTH_ARAC_FAMILY_2"/>
    <property type="match status" value="1"/>
</dbReference>
<dbReference type="PANTHER" id="PTHR43280">
    <property type="entry name" value="ARAC-FAMILY TRANSCRIPTIONAL REGULATOR"/>
    <property type="match status" value="1"/>
</dbReference>
<evidence type="ECO:0000256" key="2">
    <source>
        <dbReference type="ARBA" id="ARBA00023125"/>
    </source>
</evidence>
<dbReference type="PANTHER" id="PTHR43280:SF32">
    <property type="entry name" value="TRANSCRIPTIONAL REGULATORY PROTEIN"/>
    <property type="match status" value="1"/>
</dbReference>
<evidence type="ECO:0000313" key="5">
    <source>
        <dbReference type="EMBL" id="MCU7549069.1"/>
    </source>
</evidence>